<feature type="signal peptide" evidence="1">
    <location>
        <begin position="1"/>
        <end position="21"/>
    </location>
</feature>
<gene>
    <name evidence="2" type="ORF">H9645_05405</name>
</gene>
<dbReference type="EMBL" id="JACSQJ010000002">
    <property type="protein sequence ID" value="MBD7987461.1"/>
    <property type="molecule type" value="Genomic_DNA"/>
</dbReference>
<organism evidence="2 3">
    <name type="scientific">Luteimonas colneyensis</name>
    <dbReference type="NCBI Taxonomy" id="2762230"/>
    <lineage>
        <taxon>Bacteria</taxon>
        <taxon>Pseudomonadati</taxon>
        <taxon>Pseudomonadota</taxon>
        <taxon>Gammaproteobacteria</taxon>
        <taxon>Lysobacterales</taxon>
        <taxon>Lysobacteraceae</taxon>
        <taxon>Luteimonas</taxon>
    </lineage>
</organism>
<accession>A0ABR8UHI3</accession>
<proteinExistence type="predicted"/>
<dbReference type="Proteomes" id="UP000647183">
    <property type="component" value="Unassembled WGS sequence"/>
</dbReference>
<protein>
    <submittedName>
        <fullName evidence="2">Uncharacterized protein</fullName>
    </submittedName>
</protein>
<evidence type="ECO:0000256" key="1">
    <source>
        <dbReference type="SAM" id="SignalP"/>
    </source>
</evidence>
<evidence type="ECO:0000313" key="2">
    <source>
        <dbReference type="EMBL" id="MBD7987461.1"/>
    </source>
</evidence>
<keyword evidence="1" id="KW-0732">Signal</keyword>
<dbReference type="RefSeq" id="WP_189499431.1">
    <property type="nucleotide sequence ID" value="NZ_JACSQJ010000002.1"/>
</dbReference>
<reference evidence="2 3" key="1">
    <citation type="submission" date="2020-08" db="EMBL/GenBank/DDBJ databases">
        <title>A Genomic Blueprint of the Chicken Gut Microbiome.</title>
        <authorList>
            <person name="Gilroy R."/>
            <person name="Ravi A."/>
            <person name="Getino M."/>
            <person name="Pursley I."/>
            <person name="Horton D.L."/>
            <person name="Alikhan N.-F."/>
            <person name="Baker D."/>
            <person name="Gharbi K."/>
            <person name="Hall N."/>
            <person name="Watson M."/>
            <person name="Adriaenssens E.M."/>
            <person name="Foster-Nyarko E."/>
            <person name="Jarju S."/>
            <person name="Secka A."/>
            <person name="Antonio M."/>
            <person name="Oren A."/>
            <person name="Chaudhuri R."/>
            <person name="La Ragione R.M."/>
            <person name="Hildebrand F."/>
            <person name="Pallen M.J."/>
        </authorList>
    </citation>
    <scope>NUCLEOTIDE SEQUENCE [LARGE SCALE GENOMIC DNA]</scope>
    <source>
        <strain evidence="2 3">Sa2BVA3</strain>
    </source>
</reference>
<name>A0ABR8UHI3_9GAMM</name>
<keyword evidence="3" id="KW-1185">Reference proteome</keyword>
<comment type="caution">
    <text evidence="2">The sequence shown here is derived from an EMBL/GenBank/DDBJ whole genome shotgun (WGS) entry which is preliminary data.</text>
</comment>
<feature type="chain" id="PRO_5045479455" evidence="1">
    <location>
        <begin position="22"/>
        <end position="151"/>
    </location>
</feature>
<evidence type="ECO:0000313" key="3">
    <source>
        <dbReference type="Proteomes" id="UP000647183"/>
    </source>
</evidence>
<sequence length="151" mass="15774">MRKTIIGLAAGLAMVASAPLAAGEHQERLASCLKESSTQADRDALVRWIFVAMSAHPLTADLAVVPADTASAVSRDASAVFAKLITVTCGAESAGTIKYEGTEAFGKAFEVLGMSAMDGLMGHPRVAGAVAEMTSHLDPAQFDEMMKRYAD</sequence>